<accession>A0A7J7NER0</accession>
<dbReference type="Proteomes" id="UP000541444">
    <property type="component" value="Unassembled WGS sequence"/>
</dbReference>
<gene>
    <name evidence="4" type="ORF">GIB67_008495</name>
</gene>
<dbReference type="AlphaFoldDB" id="A0A7J7NER0"/>
<feature type="region of interest" description="Disordered" evidence="2">
    <location>
        <begin position="488"/>
        <end position="513"/>
    </location>
</feature>
<keyword evidence="5" id="KW-1185">Reference proteome</keyword>
<keyword evidence="1" id="KW-0175">Coiled coil</keyword>
<evidence type="ECO:0000256" key="2">
    <source>
        <dbReference type="SAM" id="MobiDB-lite"/>
    </source>
</evidence>
<feature type="region of interest" description="Disordered" evidence="2">
    <location>
        <begin position="1"/>
        <end position="101"/>
    </location>
</feature>
<evidence type="ECO:0000313" key="4">
    <source>
        <dbReference type="EMBL" id="KAF6165647.1"/>
    </source>
</evidence>
<dbReference type="GO" id="GO:0010073">
    <property type="term" value="P:meristem maintenance"/>
    <property type="evidence" value="ECO:0007669"/>
    <property type="project" value="InterPro"/>
</dbReference>
<name>A0A7J7NER0_9MAGN</name>
<feature type="coiled-coil region" evidence="1">
    <location>
        <begin position="656"/>
        <end position="683"/>
    </location>
</feature>
<dbReference type="PANTHER" id="PTHR46033">
    <property type="entry name" value="PROTEIN MAIN-LIKE 2"/>
    <property type="match status" value="1"/>
</dbReference>
<evidence type="ECO:0000256" key="1">
    <source>
        <dbReference type="SAM" id="Coils"/>
    </source>
</evidence>
<sequence>MPPKGRGKLPTMRRRKIVPTASLRKRLNEERDDPSHPNYNNPPQVPAKRRKTRSIRVPLRDFSISGSLPRVSVTPEEESSSTSDSQGESAEDAGTPEIQSSMDRFPYAEDKDLPSTEVQQEENFHNPTIEQQRTAIIEDEVFPERNSEQEAGENCPRDPYLLTSFATHRAKALVLGQDLGCLRVYHYSPSWELEKEIERVQNIVNVWGLGRIGAISFKHYNSTLITAFAEQWHPETNSFTSNLKVGGQGISLSLKKIAEFFARKFPTKKGTDVSVKYLSFFQDQHVSKPWSWGAAILAHLYYNLGTSSRVNAKGLACCTTLLESWIFKHFPKLPGIPTRNESGAPEFCTRWCWSKMTSAQTGSVALAIFREALDSYKVKDVIFDPYVEKRQPVPRAPAFVEKSGLHFGDKTDPYNLKYDWEDLFSEKKWRDSITLMRGRKVHDGIPVCSKGYFEWFNSVSFTKLCPDDVNLGEDADYDGAKVLGASSGISQRENDEVPQNQNEGGGGPAEVVEDPARSELPLNNFVTRLLLLQTSECAFFMEATGRMQADIEAKNLANSICEKKLNEKCKMNKKLLKDMTLECESTKKILEDQRLERESNKKLVEDLRMQLTAKVNVTETLGMINDKLMDEVYVHQIEVPLPLNIVPDPEENVGEATMWKQKYEELYAKLEEAQRRLSEIDRNGVWRLALKGAIEGGDFEDPKDSTYEELGRQFTKLLTIAQEGPKGNTKMT</sequence>
<feature type="compositionally biased region" description="Basic and acidic residues" evidence="2">
    <location>
        <begin position="26"/>
        <end position="35"/>
    </location>
</feature>
<comment type="caution">
    <text evidence="4">The sequence shown here is derived from an EMBL/GenBank/DDBJ whole genome shotgun (WGS) entry which is preliminary data.</text>
</comment>
<dbReference type="InterPro" id="IPR044824">
    <property type="entry name" value="MAIN-like"/>
</dbReference>
<feature type="compositionally biased region" description="Polar residues" evidence="2">
    <location>
        <begin position="488"/>
        <end position="502"/>
    </location>
</feature>
<dbReference type="EMBL" id="JACGCM010000827">
    <property type="protein sequence ID" value="KAF6165647.1"/>
    <property type="molecule type" value="Genomic_DNA"/>
</dbReference>
<dbReference type="Pfam" id="PF10536">
    <property type="entry name" value="PMD"/>
    <property type="match status" value="1"/>
</dbReference>
<evidence type="ECO:0000259" key="3">
    <source>
        <dbReference type="Pfam" id="PF10536"/>
    </source>
</evidence>
<reference evidence="4 5" key="1">
    <citation type="journal article" date="2020" name="IScience">
        <title>Genome Sequencing of the Endangered Kingdonia uniflora (Circaeasteraceae, Ranunculales) Reveals Potential Mechanisms of Evolutionary Specialization.</title>
        <authorList>
            <person name="Sun Y."/>
            <person name="Deng T."/>
            <person name="Zhang A."/>
            <person name="Moore M.J."/>
            <person name="Landis J.B."/>
            <person name="Lin N."/>
            <person name="Zhang H."/>
            <person name="Zhang X."/>
            <person name="Huang J."/>
            <person name="Zhang X."/>
            <person name="Sun H."/>
            <person name="Wang H."/>
        </authorList>
    </citation>
    <scope>NUCLEOTIDE SEQUENCE [LARGE SCALE GENOMIC DNA]</scope>
    <source>
        <strain evidence="4">TB1705</strain>
        <tissue evidence="4">Leaf</tissue>
    </source>
</reference>
<dbReference type="PANTHER" id="PTHR46033:SF8">
    <property type="entry name" value="PROTEIN MAINTENANCE OF MERISTEMS-LIKE"/>
    <property type="match status" value="1"/>
</dbReference>
<feature type="domain" description="Aminotransferase-like plant mobile" evidence="3">
    <location>
        <begin position="265"/>
        <end position="394"/>
    </location>
</feature>
<organism evidence="4 5">
    <name type="scientific">Kingdonia uniflora</name>
    <dbReference type="NCBI Taxonomy" id="39325"/>
    <lineage>
        <taxon>Eukaryota</taxon>
        <taxon>Viridiplantae</taxon>
        <taxon>Streptophyta</taxon>
        <taxon>Embryophyta</taxon>
        <taxon>Tracheophyta</taxon>
        <taxon>Spermatophyta</taxon>
        <taxon>Magnoliopsida</taxon>
        <taxon>Ranunculales</taxon>
        <taxon>Circaeasteraceae</taxon>
        <taxon>Kingdonia</taxon>
    </lineage>
</organism>
<dbReference type="InterPro" id="IPR019557">
    <property type="entry name" value="AminoTfrase-like_pln_mobile"/>
</dbReference>
<feature type="compositionally biased region" description="Basic residues" evidence="2">
    <location>
        <begin position="1"/>
        <end position="17"/>
    </location>
</feature>
<protein>
    <recommendedName>
        <fullName evidence="3">Aminotransferase-like plant mobile domain-containing protein</fullName>
    </recommendedName>
</protein>
<proteinExistence type="predicted"/>
<evidence type="ECO:0000313" key="5">
    <source>
        <dbReference type="Proteomes" id="UP000541444"/>
    </source>
</evidence>